<dbReference type="Proteomes" id="UP000244336">
    <property type="component" value="Chromosome 1"/>
</dbReference>
<dbReference type="AlphaFoldDB" id="A0A2T7F5Q5"/>
<name>A0A2T7F5Q5_9POAL</name>
<feature type="compositionally biased region" description="Low complexity" evidence="1">
    <location>
        <begin position="50"/>
        <end position="65"/>
    </location>
</feature>
<dbReference type="EMBL" id="CM009749">
    <property type="protein sequence ID" value="PUZ75409.1"/>
    <property type="molecule type" value="Genomic_DNA"/>
</dbReference>
<evidence type="ECO:0000313" key="2">
    <source>
        <dbReference type="EMBL" id="PUZ75409.1"/>
    </source>
</evidence>
<evidence type="ECO:0000313" key="3">
    <source>
        <dbReference type="Proteomes" id="UP000244336"/>
    </source>
</evidence>
<proteinExistence type="predicted"/>
<feature type="compositionally biased region" description="Pro residues" evidence="1">
    <location>
        <begin position="66"/>
        <end position="77"/>
    </location>
</feature>
<sequence length="77" mass="7962">MPPAPDGRRYSSDPPAAASIWRPRLLSEWTATTAVRGKAEEAAGAARLALGGPPATANAGAGAPPGRRPPLPIRRQR</sequence>
<keyword evidence="3" id="KW-1185">Reference proteome</keyword>
<protein>
    <submittedName>
        <fullName evidence="2">Uncharacterized protein</fullName>
    </submittedName>
</protein>
<dbReference type="Gramene" id="PUZ75409">
    <property type="protein sequence ID" value="PUZ75409"/>
    <property type="gene ID" value="GQ55_1G165600"/>
</dbReference>
<organism evidence="2 3">
    <name type="scientific">Panicum hallii var. hallii</name>
    <dbReference type="NCBI Taxonomy" id="1504633"/>
    <lineage>
        <taxon>Eukaryota</taxon>
        <taxon>Viridiplantae</taxon>
        <taxon>Streptophyta</taxon>
        <taxon>Embryophyta</taxon>
        <taxon>Tracheophyta</taxon>
        <taxon>Spermatophyta</taxon>
        <taxon>Magnoliopsida</taxon>
        <taxon>Liliopsida</taxon>
        <taxon>Poales</taxon>
        <taxon>Poaceae</taxon>
        <taxon>PACMAD clade</taxon>
        <taxon>Panicoideae</taxon>
        <taxon>Panicodae</taxon>
        <taxon>Paniceae</taxon>
        <taxon>Panicinae</taxon>
        <taxon>Panicum</taxon>
        <taxon>Panicum sect. Panicum</taxon>
    </lineage>
</organism>
<accession>A0A2T7F5Q5</accession>
<feature type="region of interest" description="Disordered" evidence="1">
    <location>
        <begin position="50"/>
        <end position="77"/>
    </location>
</feature>
<reference evidence="2 3" key="1">
    <citation type="submission" date="2018-04" db="EMBL/GenBank/DDBJ databases">
        <title>WGS assembly of Panicum hallii var. hallii HAL2.</title>
        <authorList>
            <person name="Lovell J."/>
            <person name="Jenkins J."/>
            <person name="Lowry D."/>
            <person name="Mamidi S."/>
            <person name="Sreedasyam A."/>
            <person name="Weng X."/>
            <person name="Barry K."/>
            <person name="Bonette J."/>
            <person name="Campitelli B."/>
            <person name="Daum C."/>
            <person name="Gordon S."/>
            <person name="Gould B."/>
            <person name="Lipzen A."/>
            <person name="MacQueen A."/>
            <person name="Palacio-Mejia J."/>
            <person name="Plott C."/>
            <person name="Shakirov E."/>
            <person name="Shu S."/>
            <person name="Yoshinaga Y."/>
            <person name="Zane M."/>
            <person name="Rokhsar D."/>
            <person name="Grimwood J."/>
            <person name="Schmutz J."/>
            <person name="Juenger T."/>
        </authorList>
    </citation>
    <scope>NUCLEOTIDE SEQUENCE [LARGE SCALE GENOMIC DNA]</scope>
    <source>
        <strain evidence="3">cv. HAL2</strain>
    </source>
</reference>
<gene>
    <name evidence="2" type="ORF">GQ55_1G165600</name>
</gene>
<evidence type="ECO:0000256" key="1">
    <source>
        <dbReference type="SAM" id="MobiDB-lite"/>
    </source>
</evidence>